<evidence type="ECO:0000313" key="2">
    <source>
        <dbReference type="Proteomes" id="UP000182444"/>
    </source>
</evidence>
<dbReference type="EMBL" id="CP017556">
    <property type="protein sequence ID" value="AOW04343.1"/>
    <property type="molecule type" value="Genomic_DNA"/>
</dbReference>
<dbReference type="KEGG" id="yli:2911193"/>
<name>A0A1D8NFF6_YARLL</name>
<dbReference type="OrthoDB" id="10333039at2759"/>
<dbReference type="GeneID" id="2911193"/>
<protein>
    <submittedName>
        <fullName evidence="1">Uncharacterized protein</fullName>
    </submittedName>
</protein>
<dbReference type="VEuPathDB" id="FungiDB:YALI0_D19998g"/>
<dbReference type="AlphaFoldDB" id="A0A1D8NFF6"/>
<gene>
    <name evidence="1" type="ORF">YALI1_D25288g</name>
</gene>
<dbReference type="Proteomes" id="UP000182444">
    <property type="component" value="Chromosome 1D"/>
</dbReference>
<accession>A0A1D8NFF6</accession>
<organism evidence="1 2">
    <name type="scientific">Yarrowia lipolytica</name>
    <name type="common">Candida lipolytica</name>
    <dbReference type="NCBI Taxonomy" id="4952"/>
    <lineage>
        <taxon>Eukaryota</taxon>
        <taxon>Fungi</taxon>
        <taxon>Dikarya</taxon>
        <taxon>Ascomycota</taxon>
        <taxon>Saccharomycotina</taxon>
        <taxon>Dipodascomycetes</taxon>
        <taxon>Dipodascales</taxon>
        <taxon>Dipodascales incertae sedis</taxon>
        <taxon>Yarrowia</taxon>
    </lineage>
</organism>
<proteinExistence type="predicted"/>
<dbReference type="VEuPathDB" id="FungiDB:YALI1_D25288g"/>
<reference evidence="1 2" key="1">
    <citation type="journal article" date="2016" name="PLoS ONE">
        <title>Sequence Assembly of Yarrowia lipolytica Strain W29/CLIB89 Shows Transposable Element Diversity.</title>
        <authorList>
            <person name="Magnan C."/>
            <person name="Yu J."/>
            <person name="Chang I."/>
            <person name="Jahn E."/>
            <person name="Kanomata Y."/>
            <person name="Wu J."/>
            <person name="Zeller M."/>
            <person name="Oakes M."/>
            <person name="Baldi P."/>
            <person name="Sandmeyer S."/>
        </authorList>
    </citation>
    <scope>NUCLEOTIDE SEQUENCE [LARGE SCALE GENOMIC DNA]</scope>
    <source>
        <strain evidence="2">CLIB89(W29)</strain>
    </source>
</reference>
<evidence type="ECO:0000313" key="1">
    <source>
        <dbReference type="EMBL" id="AOW04343.1"/>
    </source>
</evidence>
<sequence>MLTHDEPTCDATNNEAQQPQIDRLVDSFRESTAASQLIWMIWNLGHLFGTPITNIIKFLVFIYSLGEGEMPEGKTKAEQVEIVRKAFVQALMTMFEKPPGFPATLPDYCTYEMAGHIIMSHAGKNGLFPFRELDWTAELRAMDKAGDNVLDGMEIDMLKSVLGLEQQDKEMALEIITERYPHRNKATWRSLAAAWEETATNRYKGISRTSLENGDQVAMYLNHFKHRFPGAYGKKRLRTSVHDRVLAAAYKARYFCRSKDGKVARIMHYRFPHRSASQWQGLMNSTFDQWLQLYNFPKFYDDRSWMAYYRAQKDSIEASRRRSLKGKEKEA</sequence>
<dbReference type="RefSeq" id="XP_503053.2">
    <property type="nucleotide sequence ID" value="XM_503053.3"/>
</dbReference>